<dbReference type="Pfam" id="PF07690">
    <property type="entry name" value="MFS_1"/>
    <property type="match status" value="1"/>
</dbReference>
<feature type="transmembrane region" description="Helical" evidence="6">
    <location>
        <begin position="294"/>
        <end position="312"/>
    </location>
</feature>
<dbReference type="PRINTS" id="PR01035">
    <property type="entry name" value="TCRTETA"/>
</dbReference>
<dbReference type="InterPro" id="IPR011701">
    <property type="entry name" value="MFS"/>
</dbReference>
<gene>
    <name evidence="8" type="ORF">G7024_01585</name>
</gene>
<evidence type="ECO:0000259" key="7">
    <source>
        <dbReference type="PROSITE" id="PS50850"/>
    </source>
</evidence>
<dbReference type="SUPFAM" id="SSF103473">
    <property type="entry name" value="MFS general substrate transporter"/>
    <property type="match status" value="1"/>
</dbReference>
<feature type="transmembrane region" description="Helical" evidence="6">
    <location>
        <begin position="318"/>
        <end position="340"/>
    </location>
</feature>
<evidence type="ECO:0000313" key="8">
    <source>
        <dbReference type="EMBL" id="MBA1303089.1"/>
    </source>
</evidence>
<proteinExistence type="predicted"/>
<dbReference type="InterPro" id="IPR020846">
    <property type="entry name" value="MFS_dom"/>
</dbReference>
<evidence type="ECO:0000256" key="3">
    <source>
        <dbReference type="ARBA" id="ARBA00022692"/>
    </source>
</evidence>
<feature type="transmembrane region" description="Helical" evidence="6">
    <location>
        <begin position="75"/>
        <end position="96"/>
    </location>
</feature>
<dbReference type="InterPro" id="IPR036259">
    <property type="entry name" value="MFS_trans_sf"/>
</dbReference>
<comment type="subcellular location">
    <subcellularLocation>
        <location evidence="1">Membrane</location>
        <topology evidence="1">Multi-pass membrane protein</topology>
    </subcellularLocation>
</comment>
<dbReference type="PROSITE" id="PS50850">
    <property type="entry name" value="MFS"/>
    <property type="match status" value="1"/>
</dbReference>
<dbReference type="GO" id="GO:0016020">
    <property type="term" value="C:membrane"/>
    <property type="evidence" value="ECO:0007669"/>
    <property type="project" value="UniProtKB-SubCell"/>
</dbReference>
<organism evidence="8 9">
    <name type="scientific">Stutzerimonas stutzeri</name>
    <name type="common">Pseudomonas stutzeri</name>
    <dbReference type="NCBI Taxonomy" id="316"/>
    <lineage>
        <taxon>Bacteria</taxon>
        <taxon>Pseudomonadati</taxon>
        <taxon>Pseudomonadota</taxon>
        <taxon>Gammaproteobacteria</taxon>
        <taxon>Pseudomonadales</taxon>
        <taxon>Pseudomonadaceae</taxon>
        <taxon>Stutzerimonas</taxon>
    </lineage>
</organism>
<accession>A0A4S2BE04</accession>
<evidence type="ECO:0000313" key="9">
    <source>
        <dbReference type="Proteomes" id="UP001138621"/>
    </source>
</evidence>
<keyword evidence="5 6" id="KW-0472">Membrane</keyword>
<dbReference type="GO" id="GO:0022857">
    <property type="term" value="F:transmembrane transporter activity"/>
    <property type="evidence" value="ECO:0007669"/>
    <property type="project" value="InterPro"/>
</dbReference>
<feature type="transmembrane region" description="Helical" evidence="6">
    <location>
        <begin position="252"/>
        <end position="273"/>
    </location>
</feature>
<feature type="transmembrane region" description="Helical" evidence="6">
    <location>
        <begin position="217"/>
        <end position="240"/>
    </location>
</feature>
<keyword evidence="2" id="KW-0813">Transport</keyword>
<dbReference type="RefSeq" id="WP_045157931.1">
    <property type="nucleotide sequence ID" value="NZ_CAHPQS010000004.1"/>
</dbReference>
<protein>
    <submittedName>
        <fullName evidence="8">MFS transporter</fullName>
    </submittedName>
</protein>
<sequence>MPASLEQRSSRPIVVVALATALCLTGDSMLYIALPIYWHEVGLEALWQVGVLLSVNRLIRLPFNPLIGWLYQRISLRAGLLLATTLGTLTTLGYGIAKGFIAWLLLRALWGIGWSFFRIGGLSAVVYCAAGQSRGQAMGLYNGLYRLGSLVGMLLGGLLVPVYGLPALALSFAAMALLGLPLLLRHFQPPAALDERQLPAAPAADTPRRSARLNGKYRVIVSGFCTAMLIQGVLAATLSALIERFYGNRLDLFGLLLSATALSGILQALRWSWEPWLGRRFGAWSDGPRGRSRLYGGTLLVAALSFGLMASGLPLLPWLAVTLLVMLLATALTTLTDALASDVASAGNVVAFMTRYSIAQDLGAALGPLLAYLLIGLADGFAWLYWGGSAIYLLLALAWLRRRGRAGD</sequence>
<dbReference type="InterPro" id="IPR001958">
    <property type="entry name" value="Tet-R_TetA/multi-R_MdtG-like"/>
</dbReference>
<reference evidence="8" key="1">
    <citation type="submission" date="2020-02" db="EMBL/GenBank/DDBJ databases">
        <title>Synteny-based analysis reveals conserved mechanism for high triclosan tolerance in Pseudomonas, as well as instances of horizontal transfer.</title>
        <authorList>
            <person name="Mcfarland A.G."/>
            <person name="Bertucci H.K."/>
            <person name="Litmann E."/>
            <person name="Shen J."/>
            <person name="Huttenhower C."/>
            <person name="Hartmann E.M."/>
        </authorList>
    </citation>
    <scope>NUCLEOTIDE SEQUENCE</scope>
    <source>
        <strain evidence="8">109A1</strain>
    </source>
</reference>
<dbReference type="EMBL" id="JAAMRD010000001">
    <property type="protein sequence ID" value="MBA1303089.1"/>
    <property type="molecule type" value="Genomic_DNA"/>
</dbReference>
<feature type="domain" description="Major facilitator superfamily (MFS) profile" evidence="7">
    <location>
        <begin position="12"/>
        <end position="405"/>
    </location>
</feature>
<dbReference type="PANTHER" id="PTHR23506:SF23">
    <property type="entry name" value="GH10249P"/>
    <property type="match status" value="1"/>
</dbReference>
<comment type="caution">
    <text evidence="8">The sequence shown here is derived from an EMBL/GenBank/DDBJ whole genome shotgun (WGS) entry which is preliminary data.</text>
</comment>
<feature type="transmembrane region" description="Helical" evidence="6">
    <location>
        <begin position="352"/>
        <end position="375"/>
    </location>
</feature>
<dbReference type="AlphaFoldDB" id="A0A4S2BE04"/>
<feature type="transmembrane region" description="Helical" evidence="6">
    <location>
        <begin position="169"/>
        <end position="187"/>
    </location>
</feature>
<dbReference type="Proteomes" id="UP001138621">
    <property type="component" value="Unassembled WGS sequence"/>
</dbReference>
<dbReference type="Gene3D" id="1.20.1250.20">
    <property type="entry name" value="MFS general substrate transporter like domains"/>
    <property type="match status" value="1"/>
</dbReference>
<dbReference type="PANTHER" id="PTHR23506">
    <property type="entry name" value="GH10249P"/>
    <property type="match status" value="1"/>
</dbReference>
<evidence type="ECO:0000256" key="4">
    <source>
        <dbReference type="ARBA" id="ARBA00022989"/>
    </source>
</evidence>
<evidence type="ECO:0000256" key="5">
    <source>
        <dbReference type="ARBA" id="ARBA00023136"/>
    </source>
</evidence>
<feature type="transmembrane region" description="Helical" evidence="6">
    <location>
        <begin position="108"/>
        <end position="131"/>
    </location>
</feature>
<name>A0A4S2BE04_STUST</name>
<evidence type="ECO:0000256" key="6">
    <source>
        <dbReference type="SAM" id="Phobius"/>
    </source>
</evidence>
<evidence type="ECO:0000256" key="1">
    <source>
        <dbReference type="ARBA" id="ARBA00004141"/>
    </source>
</evidence>
<feature type="transmembrane region" description="Helical" evidence="6">
    <location>
        <begin position="12"/>
        <end position="33"/>
    </location>
</feature>
<evidence type="ECO:0000256" key="2">
    <source>
        <dbReference type="ARBA" id="ARBA00022448"/>
    </source>
</evidence>
<feature type="transmembrane region" description="Helical" evidence="6">
    <location>
        <begin position="143"/>
        <end position="163"/>
    </location>
</feature>
<dbReference type="InterPro" id="IPR050930">
    <property type="entry name" value="MFS_Vesicular_Transporter"/>
</dbReference>
<feature type="transmembrane region" description="Helical" evidence="6">
    <location>
        <begin position="381"/>
        <end position="400"/>
    </location>
</feature>
<feature type="transmembrane region" description="Helical" evidence="6">
    <location>
        <begin position="45"/>
        <end position="63"/>
    </location>
</feature>
<keyword evidence="4 6" id="KW-1133">Transmembrane helix</keyword>
<keyword evidence="3 6" id="KW-0812">Transmembrane</keyword>